<feature type="site" description="Transition state stabilizer" evidence="13">
    <location>
        <position position="416"/>
    </location>
</feature>
<dbReference type="GO" id="GO:0008270">
    <property type="term" value="F:zinc ion binding"/>
    <property type="evidence" value="ECO:0007669"/>
    <property type="project" value="UniProtKB-UniRule"/>
</dbReference>
<evidence type="ECO:0000256" key="6">
    <source>
        <dbReference type="ARBA" id="ARBA00022723"/>
    </source>
</evidence>
<dbReference type="EMBL" id="LKEX01012869">
    <property type="protein sequence ID" value="KYN50206.1"/>
    <property type="molecule type" value="Genomic_DNA"/>
</dbReference>
<evidence type="ECO:0000313" key="19">
    <source>
        <dbReference type="EMBL" id="KYN50206.1"/>
    </source>
</evidence>
<comment type="cofactor">
    <cofactor evidence="12 14">
        <name>Zn(2+)</name>
        <dbReference type="ChEBI" id="CHEBI:29105"/>
    </cofactor>
    <text evidence="12 14">Binds 1 zinc ion per subunit.</text>
</comment>
<dbReference type="CDD" id="cd09601">
    <property type="entry name" value="M1_APN-Q_like"/>
    <property type="match status" value="1"/>
</dbReference>
<evidence type="ECO:0000256" key="12">
    <source>
        <dbReference type="PIRSR" id="PIRSR634016-3"/>
    </source>
</evidence>
<dbReference type="InterPro" id="IPR034016">
    <property type="entry name" value="M1_APN-typ"/>
</dbReference>
<feature type="active site" description="Proton acceptor" evidence="11">
    <location>
        <position position="332"/>
    </location>
</feature>
<dbReference type="GO" id="GO:0098552">
    <property type="term" value="C:side of membrane"/>
    <property type="evidence" value="ECO:0007669"/>
    <property type="project" value="UniProtKB-KW"/>
</dbReference>
<comment type="subcellular location">
    <subcellularLocation>
        <location evidence="1">Cell membrane</location>
        <topology evidence="1">Lipid-anchor</topology>
        <topology evidence="1">GPI-anchor</topology>
    </subcellularLocation>
</comment>
<proteinExistence type="inferred from homology"/>
<dbReference type="EC" id="3.4.11.-" evidence="14"/>
<dbReference type="STRING" id="456900.A0A151K257"/>
<dbReference type="InterPro" id="IPR024571">
    <property type="entry name" value="ERAP1-like_C_dom"/>
</dbReference>
<evidence type="ECO:0000259" key="18">
    <source>
        <dbReference type="Pfam" id="PF17900"/>
    </source>
</evidence>
<dbReference type="GO" id="GO:0005615">
    <property type="term" value="C:extracellular space"/>
    <property type="evidence" value="ECO:0007669"/>
    <property type="project" value="TreeGrafter"/>
</dbReference>
<dbReference type="SUPFAM" id="SSF63737">
    <property type="entry name" value="Leukotriene A4 hydrolase N-terminal domain"/>
    <property type="match status" value="1"/>
</dbReference>
<evidence type="ECO:0000256" key="8">
    <source>
        <dbReference type="ARBA" id="ARBA00022833"/>
    </source>
</evidence>
<evidence type="ECO:0000259" key="16">
    <source>
        <dbReference type="Pfam" id="PF01433"/>
    </source>
</evidence>
<feature type="domain" description="Aminopeptidase N-like N-terminal" evidence="18">
    <location>
        <begin position="38"/>
        <end position="228"/>
    </location>
</feature>
<keyword evidence="8 12" id="KW-0862">Zinc</keyword>
<name>A0A151K257_9HYME</name>
<keyword evidence="4" id="KW-0472">Membrane</keyword>
<dbReference type="SUPFAM" id="SSF55486">
    <property type="entry name" value="Metalloproteases ('zincins'), catalytic domain"/>
    <property type="match status" value="1"/>
</dbReference>
<dbReference type="Pfam" id="PF11838">
    <property type="entry name" value="ERAP1_C"/>
    <property type="match status" value="1"/>
</dbReference>
<keyword evidence="4" id="KW-0336">GPI-anchor</keyword>
<comment type="similarity">
    <text evidence="2 14">Belongs to the peptidase M1 family.</text>
</comment>
<evidence type="ECO:0000259" key="17">
    <source>
        <dbReference type="Pfam" id="PF11838"/>
    </source>
</evidence>
<dbReference type="GO" id="GO:0043171">
    <property type="term" value="P:peptide catabolic process"/>
    <property type="evidence" value="ECO:0007669"/>
    <property type="project" value="TreeGrafter"/>
</dbReference>
<feature type="binding site" evidence="12">
    <location>
        <position position="331"/>
    </location>
    <ligand>
        <name>Zn(2+)</name>
        <dbReference type="ChEBI" id="CHEBI:29105"/>
        <note>catalytic</note>
    </ligand>
</feature>
<dbReference type="Proteomes" id="UP000078542">
    <property type="component" value="Unassembled WGS sequence"/>
</dbReference>
<evidence type="ECO:0000256" key="11">
    <source>
        <dbReference type="PIRSR" id="PIRSR634016-1"/>
    </source>
</evidence>
<dbReference type="Gene3D" id="2.60.40.1730">
    <property type="entry name" value="tricorn interacting facor f3 domain"/>
    <property type="match status" value="1"/>
</dbReference>
<evidence type="ECO:0000256" key="1">
    <source>
        <dbReference type="ARBA" id="ARBA00004609"/>
    </source>
</evidence>
<dbReference type="AlphaFoldDB" id="A0A151K257"/>
<dbReference type="PRINTS" id="PR00756">
    <property type="entry name" value="ALADIPTASE"/>
</dbReference>
<dbReference type="InterPro" id="IPR050344">
    <property type="entry name" value="Peptidase_M1_aminopeptidases"/>
</dbReference>
<dbReference type="Gene3D" id="1.10.390.10">
    <property type="entry name" value="Neutral Protease Domain 2"/>
    <property type="match status" value="1"/>
</dbReference>
<dbReference type="InterPro" id="IPR045357">
    <property type="entry name" value="Aminopeptidase_N-like_N"/>
</dbReference>
<feature type="domain" description="ERAP1-like C-terminal" evidence="17">
    <location>
        <begin position="570"/>
        <end position="719"/>
    </location>
</feature>
<gene>
    <name evidence="19" type="ORF">ALC62_03835</name>
</gene>
<dbReference type="InterPro" id="IPR027268">
    <property type="entry name" value="Peptidase_M4/M1_CTD_sf"/>
</dbReference>
<feature type="chain" id="PRO_5012181565" description="Aminopeptidase" evidence="15">
    <location>
        <begin position="16"/>
        <end position="724"/>
    </location>
</feature>
<keyword evidence="7 14" id="KW-0378">Hydrolase</keyword>
<sequence length="724" mass="84043">MIILKLLLNIGLILATRTISSLGNNVKIIDRLPNNTIPVHYDINITPYLEEGNFTFYGESNVKIKIRYITSTISLHSRELKINETATKVIKDKDTTYRPLKHIHDNQTNILSIIFIGIITPGPYILHMEFAGNLLPVSQRRGFIKFSYINDKENNTKWLAVTNFEPNGARLMLPCWDEPALKATFDISVKHSQKYGVLSNMPIREQFLEQDGMLRTNFHTTPLMSTYIVAIAMSEFVRVPNANETINMWCKSSLTSKVTFSHSVAEKVVEFLIEYTNSSQKVPKMDHILIPNFVVGGMENWGLITYRESGIIYDNSDPIYQKTEAALVVAHELAHQWFGNLVTPSWWPYLWLSEGFASFFESYTIDKIFKDWRRMDLFVIQTMQQCFLKDTGLLNSVTLKIGNTLDEKSLFSTEVYKKAPVLLRMLHNTITAEVFRKGLITYLATHQFSTATPDDLWSAMQSALDESDVPHEGYRIKEVMDTWMNQERYPFVHVERNYETGEVTISQSCVRQHGETEMKTTKWWIPITFATQSNLDFSNTVPRYWLRPDQHNISFIINPNDWIIVNLQLTGYVEDPNDDHITKLTRLYALQMACFFGHEECKKMSALKLSEYLANHEIHKIPSFMYCTGMMTASRTTWDKMLELYLNKEIHLKEQDYDKRLLWGLSCAENPNIVKDYLNMAARNTSLFPNTDHSFIFNFIIRKHVNNDIILDYILNNFMILKPM</sequence>
<evidence type="ECO:0000256" key="3">
    <source>
        <dbReference type="ARBA" id="ARBA00022438"/>
    </source>
</evidence>
<organism evidence="19 20">
    <name type="scientific">Cyphomyrmex costatus</name>
    <dbReference type="NCBI Taxonomy" id="456900"/>
    <lineage>
        <taxon>Eukaryota</taxon>
        <taxon>Metazoa</taxon>
        <taxon>Ecdysozoa</taxon>
        <taxon>Arthropoda</taxon>
        <taxon>Hexapoda</taxon>
        <taxon>Insecta</taxon>
        <taxon>Pterygota</taxon>
        <taxon>Neoptera</taxon>
        <taxon>Endopterygota</taxon>
        <taxon>Hymenoptera</taxon>
        <taxon>Apocrita</taxon>
        <taxon>Aculeata</taxon>
        <taxon>Formicoidea</taxon>
        <taxon>Formicidae</taxon>
        <taxon>Myrmicinae</taxon>
        <taxon>Cyphomyrmex</taxon>
    </lineage>
</organism>
<dbReference type="InterPro" id="IPR014782">
    <property type="entry name" value="Peptidase_M1_dom"/>
</dbReference>
<dbReference type="PANTHER" id="PTHR11533:SF290">
    <property type="entry name" value="AMINOPEPTIDASE"/>
    <property type="match status" value="1"/>
</dbReference>
<evidence type="ECO:0000256" key="2">
    <source>
        <dbReference type="ARBA" id="ARBA00010136"/>
    </source>
</evidence>
<evidence type="ECO:0000256" key="10">
    <source>
        <dbReference type="ARBA" id="ARBA00023288"/>
    </source>
</evidence>
<dbReference type="GO" id="GO:0005737">
    <property type="term" value="C:cytoplasm"/>
    <property type="evidence" value="ECO:0007669"/>
    <property type="project" value="TreeGrafter"/>
</dbReference>
<dbReference type="Pfam" id="PF17900">
    <property type="entry name" value="Peptidase_M1_N"/>
    <property type="match status" value="1"/>
</dbReference>
<keyword evidence="10" id="KW-0449">Lipoprotein</keyword>
<keyword evidence="9 14" id="KW-0482">Metalloprotease</keyword>
<dbReference type="GO" id="GO:0005886">
    <property type="term" value="C:plasma membrane"/>
    <property type="evidence" value="ECO:0007669"/>
    <property type="project" value="UniProtKB-SubCell"/>
</dbReference>
<feature type="binding site" evidence="12">
    <location>
        <position position="354"/>
    </location>
    <ligand>
        <name>Zn(2+)</name>
        <dbReference type="ChEBI" id="CHEBI:29105"/>
        <note>catalytic</note>
    </ligand>
</feature>
<protein>
    <recommendedName>
        <fullName evidence="14">Aminopeptidase</fullName>
        <ecNumber evidence="14">3.4.11.-</ecNumber>
    </recommendedName>
</protein>
<dbReference type="InterPro" id="IPR001930">
    <property type="entry name" value="Peptidase_M1"/>
</dbReference>
<keyword evidence="5 14" id="KW-0645">Protease</keyword>
<evidence type="ECO:0000256" key="14">
    <source>
        <dbReference type="RuleBase" id="RU364040"/>
    </source>
</evidence>
<keyword evidence="15" id="KW-0732">Signal</keyword>
<feature type="signal peptide" evidence="15">
    <location>
        <begin position="1"/>
        <end position="15"/>
    </location>
</feature>
<evidence type="ECO:0000313" key="20">
    <source>
        <dbReference type="Proteomes" id="UP000078542"/>
    </source>
</evidence>
<feature type="binding site" evidence="12">
    <location>
        <position position="335"/>
    </location>
    <ligand>
        <name>Zn(2+)</name>
        <dbReference type="ChEBI" id="CHEBI:29105"/>
        <note>catalytic</note>
    </ligand>
</feature>
<dbReference type="GO" id="GO:0006508">
    <property type="term" value="P:proteolysis"/>
    <property type="evidence" value="ECO:0007669"/>
    <property type="project" value="UniProtKB-KW"/>
</dbReference>
<dbReference type="GO" id="GO:0042277">
    <property type="term" value="F:peptide binding"/>
    <property type="evidence" value="ECO:0007669"/>
    <property type="project" value="TreeGrafter"/>
</dbReference>
<evidence type="ECO:0000256" key="4">
    <source>
        <dbReference type="ARBA" id="ARBA00022622"/>
    </source>
</evidence>
<keyword evidence="6 12" id="KW-0479">Metal-binding</keyword>
<dbReference type="PANTHER" id="PTHR11533">
    <property type="entry name" value="PROTEASE M1 ZINC METALLOPROTEASE"/>
    <property type="match status" value="1"/>
</dbReference>
<evidence type="ECO:0000256" key="7">
    <source>
        <dbReference type="ARBA" id="ARBA00022801"/>
    </source>
</evidence>
<evidence type="ECO:0000256" key="9">
    <source>
        <dbReference type="ARBA" id="ARBA00023049"/>
    </source>
</evidence>
<dbReference type="Gene3D" id="1.25.50.20">
    <property type="match status" value="1"/>
</dbReference>
<dbReference type="FunFam" id="1.10.390.10:FF:000013">
    <property type="entry name" value="Aminopeptidase N"/>
    <property type="match status" value="1"/>
</dbReference>
<dbReference type="GO" id="GO:0070006">
    <property type="term" value="F:metalloaminopeptidase activity"/>
    <property type="evidence" value="ECO:0007669"/>
    <property type="project" value="TreeGrafter"/>
</dbReference>
<keyword evidence="4" id="KW-0325">Glycoprotein</keyword>
<evidence type="ECO:0000256" key="13">
    <source>
        <dbReference type="PIRSR" id="PIRSR634016-4"/>
    </source>
</evidence>
<evidence type="ECO:0000256" key="5">
    <source>
        <dbReference type="ARBA" id="ARBA00022670"/>
    </source>
</evidence>
<evidence type="ECO:0000256" key="15">
    <source>
        <dbReference type="SAM" id="SignalP"/>
    </source>
</evidence>
<dbReference type="InterPro" id="IPR042097">
    <property type="entry name" value="Aminopeptidase_N-like_N_sf"/>
</dbReference>
<accession>A0A151K257</accession>
<comment type="caution">
    <text evidence="19">The sequence shown here is derived from an EMBL/GenBank/DDBJ whole genome shotgun (WGS) entry which is preliminary data.</text>
</comment>
<keyword evidence="3 14" id="KW-0031">Aminopeptidase</keyword>
<dbReference type="Pfam" id="PF01433">
    <property type="entry name" value="Peptidase_M1"/>
    <property type="match status" value="1"/>
</dbReference>
<reference evidence="19 20" key="1">
    <citation type="submission" date="2016-03" db="EMBL/GenBank/DDBJ databases">
        <title>Cyphomyrmex costatus WGS genome.</title>
        <authorList>
            <person name="Nygaard S."/>
            <person name="Hu H."/>
            <person name="Boomsma J."/>
            <person name="Zhang G."/>
        </authorList>
    </citation>
    <scope>NUCLEOTIDE SEQUENCE [LARGE SCALE GENOMIC DNA]</scope>
    <source>
        <strain evidence="19">MS0001</strain>
        <tissue evidence="19">Whole body</tissue>
    </source>
</reference>
<feature type="domain" description="Peptidase M1 membrane alanine aminopeptidase" evidence="16">
    <location>
        <begin position="263"/>
        <end position="483"/>
    </location>
</feature>
<keyword evidence="20" id="KW-1185">Reference proteome</keyword>